<comment type="caution">
    <text evidence="5">The sequence shown here is derived from an EMBL/GenBank/DDBJ whole genome shotgun (WGS) entry which is preliminary data.</text>
</comment>
<keyword evidence="2" id="KW-0378">Hydrolase</keyword>
<dbReference type="AlphaFoldDB" id="A0A921SS55"/>
<dbReference type="EMBL" id="DYUC01000057">
    <property type="protein sequence ID" value="HJG86570.1"/>
    <property type="molecule type" value="Genomic_DNA"/>
</dbReference>
<dbReference type="PANTHER" id="PTHR30217:SF6">
    <property type="entry name" value="TRNA HYDROXYLATION PROTEIN P"/>
    <property type="match status" value="1"/>
</dbReference>
<protein>
    <submittedName>
        <fullName evidence="5">U32 family peptidase</fullName>
    </submittedName>
</protein>
<evidence type="ECO:0000313" key="6">
    <source>
        <dbReference type="Proteomes" id="UP000760668"/>
    </source>
</evidence>
<dbReference type="PROSITE" id="PS01276">
    <property type="entry name" value="PEPTIDASE_U32"/>
    <property type="match status" value="1"/>
</dbReference>
<evidence type="ECO:0000259" key="4">
    <source>
        <dbReference type="Pfam" id="PF16325"/>
    </source>
</evidence>
<dbReference type="PANTHER" id="PTHR30217">
    <property type="entry name" value="PEPTIDASE U32 FAMILY"/>
    <property type="match status" value="1"/>
</dbReference>
<dbReference type="Pfam" id="PF01136">
    <property type="entry name" value="Peptidase_U32"/>
    <property type="match status" value="1"/>
</dbReference>
<comment type="similarity">
    <text evidence="3">Belongs to the peptidase U32 family.</text>
</comment>
<dbReference type="GO" id="GO:0008233">
    <property type="term" value="F:peptidase activity"/>
    <property type="evidence" value="ECO:0007669"/>
    <property type="project" value="UniProtKB-KW"/>
</dbReference>
<evidence type="ECO:0000256" key="2">
    <source>
        <dbReference type="ARBA" id="ARBA00022801"/>
    </source>
</evidence>
<keyword evidence="1" id="KW-0645">Protease</keyword>
<evidence type="ECO:0000256" key="3">
    <source>
        <dbReference type="ARBA" id="ARBA00038374"/>
    </source>
</evidence>
<reference evidence="5" key="1">
    <citation type="journal article" date="2021" name="PeerJ">
        <title>Extensive microbial diversity within the chicken gut microbiome revealed by metagenomics and culture.</title>
        <authorList>
            <person name="Gilroy R."/>
            <person name="Ravi A."/>
            <person name="Getino M."/>
            <person name="Pursley I."/>
            <person name="Horton D.L."/>
            <person name="Alikhan N.F."/>
            <person name="Baker D."/>
            <person name="Gharbi K."/>
            <person name="Hall N."/>
            <person name="Watson M."/>
            <person name="Adriaenssens E.M."/>
            <person name="Foster-Nyarko E."/>
            <person name="Jarju S."/>
            <person name="Secka A."/>
            <person name="Antonio M."/>
            <person name="Oren A."/>
            <person name="Chaudhuri R.R."/>
            <person name="La Ragione R."/>
            <person name="Hildebrand F."/>
            <person name="Pallen M.J."/>
        </authorList>
    </citation>
    <scope>NUCLEOTIDE SEQUENCE</scope>
    <source>
        <strain evidence="5">CHK179-5677</strain>
    </source>
</reference>
<reference evidence="5" key="2">
    <citation type="submission" date="2021-09" db="EMBL/GenBank/DDBJ databases">
        <authorList>
            <person name="Gilroy R."/>
        </authorList>
    </citation>
    <scope>NUCLEOTIDE SEQUENCE</scope>
    <source>
        <strain evidence="5">CHK179-5677</strain>
    </source>
</reference>
<proteinExistence type="inferred from homology"/>
<sequence length="405" mass="45049">MDKKRPELLCPAGDMERLRMAVAYGADAVYLAGTMFGMRSFAGNFTPEELKDAVGLCRAHGVAVHITCNTMPRNDEVARLPEWLEYLDQIGVDAVIVADVGALALVKRHAPHVRAHISTQASIVNYQSASAWHDLGASRVILARELTLDEIREIRAKTPRELEIECFVHGAMCVSYSGRCLLSNYMTGRDSNRGACAQPCRYKYALMEEKRPGEYFPVYEDEKGTYIMNSRDMCMIDHIPELVEAGVDSFKIEGRAKSAYYAAIVAGAYRHAVDAALAGEPLDPVWRDEVEHISHRHYSTGFFYGQPGQFTEDARYIRDWQVCALVESCRSDGTAVLSLRNKFAVGEELELVGPDVRPERFTVSAMADGDGLPIAEARKPQMKLTMKLPRAVPPLSLLRRQASGE</sequence>
<dbReference type="Pfam" id="PF16325">
    <property type="entry name" value="Peptidase_U32_C"/>
    <property type="match status" value="1"/>
</dbReference>
<dbReference type="Gene3D" id="2.40.30.10">
    <property type="entry name" value="Translation factors"/>
    <property type="match status" value="1"/>
</dbReference>
<dbReference type="Proteomes" id="UP000760668">
    <property type="component" value="Unassembled WGS sequence"/>
</dbReference>
<organism evidence="5 6">
    <name type="scientific">Pseudoflavonifractor capillosus</name>
    <dbReference type="NCBI Taxonomy" id="106588"/>
    <lineage>
        <taxon>Bacteria</taxon>
        <taxon>Bacillati</taxon>
        <taxon>Bacillota</taxon>
        <taxon>Clostridia</taxon>
        <taxon>Eubacteriales</taxon>
        <taxon>Oscillospiraceae</taxon>
        <taxon>Pseudoflavonifractor</taxon>
    </lineage>
</organism>
<accession>A0A921SS55</accession>
<dbReference type="InterPro" id="IPR032525">
    <property type="entry name" value="Peptidase_U32_C"/>
</dbReference>
<evidence type="ECO:0000313" key="5">
    <source>
        <dbReference type="EMBL" id="HJG86570.1"/>
    </source>
</evidence>
<evidence type="ECO:0000256" key="1">
    <source>
        <dbReference type="ARBA" id="ARBA00022670"/>
    </source>
</evidence>
<gene>
    <name evidence="5" type="ORF">K8V01_06060</name>
</gene>
<name>A0A921SS55_9FIRM</name>
<feature type="domain" description="Peptidase family U32 C-terminal" evidence="4">
    <location>
        <begin position="318"/>
        <end position="399"/>
    </location>
</feature>
<dbReference type="InterPro" id="IPR001539">
    <property type="entry name" value="Peptidase_U32"/>
</dbReference>
<dbReference type="InterPro" id="IPR051454">
    <property type="entry name" value="RNA/ubiquinone_mod_enzymes"/>
</dbReference>
<dbReference type="GO" id="GO:0006508">
    <property type="term" value="P:proteolysis"/>
    <property type="evidence" value="ECO:0007669"/>
    <property type="project" value="UniProtKB-KW"/>
</dbReference>
<dbReference type="RefSeq" id="WP_295370269.1">
    <property type="nucleotide sequence ID" value="NZ_DYUC01000057.1"/>
</dbReference>
<dbReference type="SUPFAM" id="SSF51395">
    <property type="entry name" value="FMN-linked oxidoreductases"/>
    <property type="match status" value="1"/>
</dbReference>